<dbReference type="GeneID" id="100214541"/>
<evidence type="ECO:0000256" key="2">
    <source>
        <dbReference type="SAM" id="SignalP"/>
    </source>
</evidence>
<sequence length="490" mass="54609">MFLILYFATAILVNAHPIEDGGLPHSRDFYAGYIKALTDNFDQLFVANSRDARSTDKNEENDKADENPVRRTVKLQAETPKDIQHYKETQPDTVKEMKRSVVTSHVKEKRDAKDDGVEQNTEENDNKEDFESDENVEKKDNIEEQGEENKIEENNDFDNQEGREEEPDEEQDFDSVEVANKRQYILEHSDLKNLPYMPSIVSGFQDTRYSPLMGLGGFGNDFFKPFPMPTSFGNGLPYGVAYAIPIPILVSQDNSALKGDLRSKIRNKHTRRTVLSPPFLVSTSCNNPCLSSFQCGTNTINGHPPCSSVKDVGLYTGCLNNINSCNNLNRISSGYSLNTISANGANGNYEPCNSILGDDDNFQNLPTRVPVQIKTSADHALTNDCTNEIENLNCGPVNTLVNDGNTKNVNVHHIHHINHHHHHHIHQATPLLNPQRVGLNTYPVNGENYLNDDIRNDCLAGPTIGSNRINCNNPCTNVVMVPSGCGVKTI</sequence>
<keyword evidence="4" id="KW-0418">Kinase</keyword>
<reference evidence="4" key="1">
    <citation type="submission" date="2025-08" db="UniProtKB">
        <authorList>
            <consortium name="RefSeq"/>
        </authorList>
    </citation>
    <scope>IDENTIFICATION</scope>
</reference>
<protein>
    <submittedName>
        <fullName evidence="4">Dual specificity protein kinase pyk3</fullName>
    </submittedName>
</protein>
<feature type="signal peptide" evidence="2">
    <location>
        <begin position="1"/>
        <end position="15"/>
    </location>
</feature>
<feature type="compositionally biased region" description="Basic and acidic residues" evidence="1">
    <location>
        <begin position="135"/>
        <end position="153"/>
    </location>
</feature>
<feature type="compositionally biased region" description="Acidic residues" evidence="1">
    <location>
        <begin position="154"/>
        <end position="175"/>
    </location>
</feature>
<feature type="compositionally biased region" description="Basic and acidic residues" evidence="1">
    <location>
        <begin position="52"/>
        <end position="69"/>
    </location>
</feature>
<keyword evidence="2" id="KW-0732">Signal</keyword>
<keyword evidence="3" id="KW-1185">Reference proteome</keyword>
<name>A0ABM4BIN8_HYDVU</name>
<dbReference type="Proteomes" id="UP001652625">
    <property type="component" value="Chromosome 03"/>
</dbReference>
<dbReference type="RefSeq" id="XP_065648894.1">
    <property type="nucleotide sequence ID" value="XM_065792822.1"/>
</dbReference>
<keyword evidence="4" id="KW-0808">Transferase</keyword>
<evidence type="ECO:0000313" key="4">
    <source>
        <dbReference type="RefSeq" id="XP_065648894.1"/>
    </source>
</evidence>
<feature type="compositionally biased region" description="Acidic residues" evidence="1">
    <location>
        <begin position="120"/>
        <end position="134"/>
    </location>
</feature>
<feature type="compositionally biased region" description="Basic and acidic residues" evidence="1">
    <location>
        <begin position="79"/>
        <end position="116"/>
    </location>
</feature>
<proteinExistence type="predicted"/>
<accession>A0ABM4BIN8</accession>
<dbReference type="GO" id="GO:0016301">
    <property type="term" value="F:kinase activity"/>
    <property type="evidence" value="ECO:0007669"/>
    <property type="project" value="UniProtKB-KW"/>
</dbReference>
<evidence type="ECO:0000256" key="1">
    <source>
        <dbReference type="SAM" id="MobiDB-lite"/>
    </source>
</evidence>
<feature type="region of interest" description="Disordered" evidence="1">
    <location>
        <begin position="52"/>
        <end position="176"/>
    </location>
</feature>
<feature type="chain" id="PRO_5046254571" evidence="2">
    <location>
        <begin position="16"/>
        <end position="490"/>
    </location>
</feature>
<gene>
    <name evidence="4" type="primary">LOC100214541</name>
</gene>
<organism evidence="3 4">
    <name type="scientific">Hydra vulgaris</name>
    <name type="common">Hydra</name>
    <name type="synonym">Hydra attenuata</name>
    <dbReference type="NCBI Taxonomy" id="6087"/>
    <lineage>
        <taxon>Eukaryota</taxon>
        <taxon>Metazoa</taxon>
        <taxon>Cnidaria</taxon>
        <taxon>Hydrozoa</taxon>
        <taxon>Hydroidolina</taxon>
        <taxon>Anthoathecata</taxon>
        <taxon>Aplanulata</taxon>
        <taxon>Hydridae</taxon>
        <taxon>Hydra</taxon>
    </lineage>
</organism>
<evidence type="ECO:0000313" key="3">
    <source>
        <dbReference type="Proteomes" id="UP001652625"/>
    </source>
</evidence>